<gene>
    <name evidence="1" type="ORF">MGWOODY_Smn244</name>
</gene>
<dbReference type="EMBL" id="CZQE01000402">
    <property type="protein sequence ID" value="CUS46850.1"/>
    <property type="molecule type" value="Genomic_DNA"/>
</dbReference>
<dbReference type="AlphaFoldDB" id="A0A160TN30"/>
<protein>
    <submittedName>
        <fullName evidence="1">Uncharacterized protein</fullName>
    </submittedName>
</protein>
<proteinExistence type="predicted"/>
<accession>A0A160TN30</accession>
<evidence type="ECO:0000313" key="1">
    <source>
        <dbReference type="EMBL" id="CUS46850.1"/>
    </source>
</evidence>
<reference evidence="1" key="1">
    <citation type="submission" date="2015-10" db="EMBL/GenBank/DDBJ databases">
        <authorList>
            <person name="Gilbert D.G."/>
        </authorList>
    </citation>
    <scope>NUCLEOTIDE SEQUENCE</scope>
</reference>
<sequence>MTLILSISTPRASVHASDRRVTLAGSGVSPVVYSPLENKTLIFLAADAVGTIGFTGIAFVGKQPTDQWIANTLAPQPAGAPPLGTFAFGGRGLGRVKLRTIIWRLRNALAGLPRNLGKYGLTLQVAGYRIRRRLSIPFCVQIDWKGGVPTVNGWMRPPRTRQQRILFSQAGDGWPIARTSKVVMDHAEATGRRDIEALRLAAMDAIRQRAGETATVGRDLMTVIVPNPFISREILWRFEPADPHEAAIVGANVSEKFQAIYSPWIITPASVSCPTVGTSGLTVGFGGFEIKCENDAANPDSPLRFAASHQQRSRPPG</sequence>
<name>A0A160TN30_9ZZZZ</name>
<organism evidence="1">
    <name type="scientific">hydrothermal vent metagenome</name>
    <dbReference type="NCBI Taxonomy" id="652676"/>
    <lineage>
        <taxon>unclassified sequences</taxon>
        <taxon>metagenomes</taxon>
        <taxon>ecological metagenomes</taxon>
    </lineage>
</organism>